<protein>
    <submittedName>
        <fullName evidence="5">Nuclease</fullName>
    </submittedName>
</protein>
<evidence type="ECO:0000256" key="1">
    <source>
        <dbReference type="ARBA" id="ARBA00001946"/>
    </source>
</evidence>
<evidence type="ECO:0000256" key="2">
    <source>
        <dbReference type="ARBA" id="ARBA00022722"/>
    </source>
</evidence>
<evidence type="ECO:0000256" key="3">
    <source>
        <dbReference type="ARBA" id="ARBA00022801"/>
    </source>
</evidence>
<reference evidence="5" key="1">
    <citation type="journal article" date="2021" name="Proc. Natl. Acad. Sci. U.S.A.">
        <title>A Catalog of Tens of Thousands of Viruses from Human Metagenomes Reveals Hidden Associations with Chronic Diseases.</title>
        <authorList>
            <person name="Tisza M.J."/>
            <person name="Buck C.B."/>
        </authorList>
    </citation>
    <scope>NUCLEOTIDE SEQUENCE</scope>
    <source>
        <strain evidence="5">Ctquf9</strain>
    </source>
</reference>
<name>A0A8S5M4H4_9CAUD</name>
<dbReference type="Gene3D" id="3.40.1350.10">
    <property type="match status" value="1"/>
</dbReference>
<dbReference type="GO" id="GO:0003676">
    <property type="term" value="F:nucleic acid binding"/>
    <property type="evidence" value="ECO:0007669"/>
    <property type="project" value="InterPro"/>
</dbReference>
<dbReference type="GO" id="GO:0016788">
    <property type="term" value="F:hydrolase activity, acting on ester bonds"/>
    <property type="evidence" value="ECO:0007669"/>
    <property type="project" value="InterPro"/>
</dbReference>
<evidence type="ECO:0000259" key="4">
    <source>
        <dbReference type="SMART" id="SM00990"/>
    </source>
</evidence>
<keyword evidence="2" id="KW-0540">Nuclease</keyword>
<dbReference type="InterPro" id="IPR011856">
    <property type="entry name" value="tRNA_endonuc-like_dom_sf"/>
</dbReference>
<dbReference type="InterPro" id="IPR014883">
    <property type="entry name" value="VRR_NUC"/>
</dbReference>
<dbReference type="SMART" id="SM00990">
    <property type="entry name" value="VRR_NUC"/>
    <property type="match status" value="1"/>
</dbReference>
<evidence type="ECO:0000313" key="5">
    <source>
        <dbReference type="EMBL" id="DAD76991.1"/>
    </source>
</evidence>
<sequence>MREKVLEQMLVKAVKNAGGAAPKFVSPGLDGMPDRLVLLPVGMMGFVEVKAPGEKPRPLQLARHRMLRGLGFKVYVLDDEEQIDKIIGEIGGDAL</sequence>
<organism evidence="5">
    <name type="scientific">Siphoviridae sp. ctquf9</name>
    <dbReference type="NCBI Taxonomy" id="2826470"/>
    <lineage>
        <taxon>Viruses</taxon>
        <taxon>Duplodnaviria</taxon>
        <taxon>Heunggongvirae</taxon>
        <taxon>Uroviricota</taxon>
        <taxon>Caudoviricetes</taxon>
    </lineage>
</organism>
<proteinExistence type="predicted"/>
<dbReference type="GO" id="GO:0004518">
    <property type="term" value="F:nuclease activity"/>
    <property type="evidence" value="ECO:0007669"/>
    <property type="project" value="UniProtKB-KW"/>
</dbReference>
<feature type="domain" description="VRR-NUC" evidence="4">
    <location>
        <begin position="1"/>
        <end position="81"/>
    </location>
</feature>
<keyword evidence="3" id="KW-0378">Hydrolase</keyword>
<comment type="cofactor">
    <cofactor evidence="1">
        <name>Mg(2+)</name>
        <dbReference type="ChEBI" id="CHEBI:18420"/>
    </cofactor>
</comment>
<accession>A0A8S5M4H4</accession>
<dbReference type="EMBL" id="BK014815">
    <property type="protein sequence ID" value="DAD76991.1"/>
    <property type="molecule type" value="Genomic_DNA"/>
</dbReference>